<accession>A0A382NHG9</accession>
<dbReference type="GO" id="GO:0031419">
    <property type="term" value="F:cobalamin binding"/>
    <property type="evidence" value="ECO:0007669"/>
    <property type="project" value="InterPro"/>
</dbReference>
<dbReference type="InterPro" id="IPR034466">
    <property type="entry name" value="Methyltransferase_Class_B"/>
</dbReference>
<evidence type="ECO:0000256" key="3">
    <source>
        <dbReference type="ARBA" id="ARBA00022691"/>
    </source>
</evidence>
<dbReference type="PANTHER" id="PTHR43409">
    <property type="entry name" value="ANAEROBIC MAGNESIUM-PROTOPORPHYRIN IX MONOMETHYL ESTER CYCLASE-RELATED"/>
    <property type="match status" value="1"/>
</dbReference>
<comment type="cofactor">
    <cofactor evidence="1">
        <name>[4Fe-4S] cluster</name>
        <dbReference type="ChEBI" id="CHEBI:49883"/>
    </cofactor>
</comment>
<evidence type="ECO:0000256" key="2">
    <source>
        <dbReference type="ARBA" id="ARBA00022679"/>
    </source>
</evidence>
<feature type="domain" description="B12-binding" evidence="7">
    <location>
        <begin position="3"/>
        <end position="145"/>
    </location>
</feature>
<dbReference type="SFLD" id="SFLDG01082">
    <property type="entry name" value="B12-binding_domain_containing"/>
    <property type="match status" value="1"/>
</dbReference>
<dbReference type="SFLD" id="SFLDG01123">
    <property type="entry name" value="methyltransferase_(Class_B)"/>
    <property type="match status" value="1"/>
</dbReference>
<keyword evidence="3" id="KW-0949">S-adenosyl-L-methionine</keyword>
<feature type="non-terminal residue" evidence="8">
    <location>
        <position position="318"/>
    </location>
</feature>
<keyword evidence="5" id="KW-0408">Iron</keyword>
<dbReference type="AlphaFoldDB" id="A0A382NHG9"/>
<dbReference type="InterPro" id="IPR023404">
    <property type="entry name" value="rSAM_horseshoe"/>
</dbReference>
<dbReference type="GO" id="GO:0046872">
    <property type="term" value="F:metal ion binding"/>
    <property type="evidence" value="ECO:0007669"/>
    <property type="project" value="UniProtKB-KW"/>
</dbReference>
<name>A0A382NHG9_9ZZZZ</name>
<dbReference type="EMBL" id="UINC01100001">
    <property type="protein sequence ID" value="SVC59707.1"/>
    <property type="molecule type" value="Genomic_DNA"/>
</dbReference>
<gene>
    <name evidence="8" type="ORF">METZ01_LOCUS312561</name>
</gene>
<dbReference type="CDD" id="cd02068">
    <property type="entry name" value="radical_SAM_B12_BD"/>
    <property type="match status" value="1"/>
</dbReference>
<dbReference type="SFLD" id="SFLDS00029">
    <property type="entry name" value="Radical_SAM"/>
    <property type="match status" value="1"/>
</dbReference>
<keyword evidence="4" id="KW-0479">Metal-binding</keyword>
<protein>
    <recommendedName>
        <fullName evidence="7">B12-binding domain-containing protein</fullName>
    </recommendedName>
</protein>
<dbReference type="InterPro" id="IPR036724">
    <property type="entry name" value="Cobalamin-bd_sf"/>
</dbReference>
<dbReference type="Gene3D" id="3.80.30.20">
    <property type="entry name" value="tm_1862 like domain"/>
    <property type="match status" value="1"/>
</dbReference>
<evidence type="ECO:0000256" key="5">
    <source>
        <dbReference type="ARBA" id="ARBA00023004"/>
    </source>
</evidence>
<dbReference type="Gene3D" id="3.40.50.280">
    <property type="entry name" value="Cobalamin-binding domain"/>
    <property type="match status" value="1"/>
</dbReference>
<evidence type="ECO:0000313" key="8">
    <source>
        <dbReference type="EMBL" id="SVC59707.1"/>
    </source>
</evidence>
<keyword evidence="6" id="KW-0411">Iron-sulfur</keyword>
<dbReference type="SUPFAM" id="SSF102114">
    <property type="entry name" value="Radical SAM enzymes"/>
    <property type="match status" value="1"/>
</dbReference>
<dbReference type="PANTHER" id="PTHR43409:SF7">
    <property type="entry name" value="BLL1977 PROTEIN"/>
    <property type="match status" value="1"/>
</dbReference>
<sequence>MNTKSDLLLINSFSWTEEKRPCYLPYGILYLAGYVRDKGLSVDIYDRNCDYSHDIQKCISYFEKKKPKIVGLSVLSGPVINDALKISRKIKLIEPETVIIWGGLHPTLFSEYVAREPSVDFIIHGEGEEALHELCDAILNDKSYENIANIGFLKNDRLVLNPMRKELLDLDKVPFPAWDLVDMKSYLSRRFFGSRTLTMNTSRGCVFKCSFCFNQGLEYQSWRAVGPERMHDQLQYLYDNYNVNGIQFYEDSFDINPKRCKGFSDLMINSGLGKKVRWSHFSNVPLFKRDVAIHEKKAGMVYMEFGVESGSNRILNWI</sequence>
<organism evidence="8">
    <name type="scientific">marine metagenome</name>
    <dbReference type="NCBI Taxonomy" id="408172"/>
    <lineage>
        <taxon>unclassified sequences</taxon>
        <taxon>metagenomes</taxon>
        <taxon>ecological metagenomes</taxon>
    </lineage>
</organism>
<dbReference type="GO" id="GO:0051539">
    <property type="term" value="F:4 iron, 4 sulfur cluster binding"/>
    <property type="evidence" value="ECO:0007669"/>
    <property type="project" value="UniProtKB-KW"/>
</dbReference>
<dbReference type="Pfam" id="PF02310">
    <property type="entry name" value="B12-binding"/>
    <property type="match status" value="1"/>
</dbReference>
<dbReference type="SUPFAM" id="SSF52242">
    <property type="entry name" value="Cobalamin (vitamin B12)-binding domain"/>
    <property type="match status" value="1"/>
</dbReference>
<evidence type="ECO:0000256" key="1">
    <source>
        <dbReference type="ARBA" id="ARBA00001966"/>
    </source>
</evidence>
<dbReference type="GO" id="GO:0003824">
    <property type="term" value="F:catalytic activity"/>
    <property type="evidence" value="ECO:0007669"/>
    <property type="project" value="InterPro"/>
</dbReference>
<keyword evidence="2" id="KW-0808">Transferase</keyword>
<evidence type="ECO:0000256" key="6">
    <source>
        <dbReference type="ARBA" id="ARBA00023014"/>
    </source>
</evidence>
<dbReference type="PROSITE" id="PS51332">
    <property type="entry name" value="B12_BINDING"/>
    <property type="match status" value="1"/>
</dbReference>
<dbReference type="Pfam" id="PF04055">
    <property type="entry name" value="Radical_SAM"/>
    <property type="match status" value="1"/>
</dbReference>
<dbReference type="InterPro" id="IPR007197">
    <property type="entry name" value="rSAM"/>
</dbReference>
<reference evidence="8" key="1">
    <citation type="submission" date="2018-05" db="EMBL/GenBank/DDBJ databases">
        <authorList>
            <person name="Lanie J.A."/>
            <person name="Ng W.-L."/>
            <person name="Kazmierczak K.M."/>
            <person name="Andrzejewski T.M."/>
            <person name="Davidsen T.M."/>
            <person name="Wayne K.J."/>
            <person name="Tettelin H."/>
            <person name="Glass J.I."/>
            <person name="Rusch D."/>
            <person name="Podicherti R."/>
            <person name="Tsui H.-C.T."/>
            <person name="Winkler M.E."/>
        </authorList>
    </citation>
    <scope>NUCLEOTIDE SEQUENCE</scope>
</reference>
<evidence type="ECO:0000256" key="4">
    <source>
        <dbReference type="ARBA" id="ARBA00022723"/>
    </source>
</evidence>
<dbReference type="InterPro" id="IPR051198">
    <property type="entry name" value="BchE-like"/>
</dbReference>
<dbReference type="InterPro" id="IPR058240">
    <property type="entry name" value="rSAM_sf"/>
</dbReference>
<evidence type="ECO:0000259" key="7">
    <source>
        <dbReference type="PROSITE" id="PS51332"/>
    </source>
</evidence>
<proteinExistence type="predicted"/>
<dbReference type="InterPro" id="IPR006158">
    <property type="entry name" value="Cobalamin-bd"/>
</dbReference>